<gene>
    <name evidence="1" type="ORF">Sjap_007620</name>
</gene>
<dbReference type="AlphaFoldDB" id="A0AAP0JNV8"/>
<accession>A0AAP0JNV8</accession>
<keyword evidence="2" id="KW-1185">Reference proteome</keyword>
<dbReference type="Proteomes" id="UP001417504">
    <property type="component" value="Unassembled WGS sequence"/>
</dbReference>
<evidence type="ECO:0000313" key="2">
    <source>
        <dbReference type="Proteomes" id="UP001417504"/>
    </source>
</evidence>
<name>A0AAP0JNV8_9MAGN</name>
<dbReference type="EMBL" id="JBBNAE010000003">
    <property type="protein sequence ID" value="KAK9137026.1"/>
    <property type="molecule type" value="Genomic_DNA"/>
</dbReference>
<sequence length="53" mass="6187">MIMDGCNNLILFCIGHLGKKVGHLQIFSRNIQQHWRLGIKTCKIFSREAQYPE</sequence>
<proteinExistence type="predicted"/>
<reference evidence="1 2" key="1">
    <citation type="submission" date="2024-01" db="EMBL/GenBank/DDBJ databases">
        <title>Genome assemblies of Stephania.</title>
        <authorList>
            <person name="Yang L."/>
        </authorList>
    </citation>
    <scope>NUCLEOTIDE SEQUENCE [LARGE SCALE GENOMIC DNA]</scope>
    <source>
        <strain evidence="1">QJT</strain>
        <tissue evidence="1">Leaf</tissue>
    </source>
</reference>
<protein>
    <submittedName>
        <fullName evidence="1">Uncharacterized protein</fullName>
    </submittedName>
</protein>
<evidence type="ECO:0000313" key="1">
    <source>
        <dbReference type="EMBL" id="KAK9137026.1"/>
    </source>
</evidence>
<organism evidence="1 2">
    <name type="scientific">Stephania japonica</name>
    <dbReference type="NCBI Taxonomy" id="461633"/>
    <lineage>
        <taxon>Eukaryota</taxon>
        <taxon>Viridiplantae</taxon>
        <taxon>Streptophyta</taxon>
        <taxon>Embryophyta</taxon>
        <taxon>Tracheophyta</taxon>
        <taxon>Spermatophyta</taxon>
        <taxon>Magnoliopsida</taxon>
        <taxon>Ranunculales</taxon>
        <taxon>Menispermaceae</taxon>
        <taxon>Menispermoideae</taxon>
        <taxon>Cissampelideae</taxon>
        <taxon>Stephania</taxon>
    </lineage>
</organism>
<comment type="caution">
    <text evidence="1">The sequence shown here is derived from an EMBL/GenBank/DDBJ whole genome shotgun (WGS) entry which is preliminary data.</text>
</comment>